<name>A0A7J7KBN8_BUGNE</name>
<protein>
    <submittedName>
        <fullName evidence="1">Uncharacterized protein</fullName>
    </submittedName>
</protein>
<organism evidence="1 2">
    <name type="scientific">Bugula neritina</name>
    <name type="common">Brown bryozoan</name>
    <name type="synonym">Sertularia neritina</name>
    <dbReference type="NCBI Taxonomy" id="10212"/>
    <lineage>
        <taxon>Eukaryota</taxon>
        <taxon>Metazoa</taxon>
        <taxon>Spiralia</taxon>
        <taxon>Lophotrochozoa</taxon>
        <taxon>Bryozoa</taxon>
        <taxon>Gymnolaemata</taxon>
        <taxon>Cheilostomatida</taxon>
        <taxon>Flustrina</taxon>
        <taxon>Buguloidea</taxon>
        <taxon>Bugulidae</taxon>
        <taxon>Bugula</taxon>
    </lineage>
</organism>
<dbReference type="EMBL" id="VXIV02000889">
    <property type="protein sequence ID" value="KAF6035354.1"/>
    <property type="molecule type" value="Genomic_DNA"/>
</dbReference>
<sequence>MTHMNAKNYEREMPTVFPCYSQQTSVIHEADHAEVFFELAVFDLYRFCKQISTNKSNDYQLLPFNHLVGKRDQILKCGLVFQVIVFS</sequence>
<evidence type="ECO:0000313" key="2">
    <source>
        <dbReference type="Proteomes" id="UP000593567"/>
    </source>
</evidence>
<gene>
    <name evidence="1" type="ORF">EB796_006336</name>
</gene>
<comment type="caution">
    <text evidence="1">The sequence shown here is derived from an EMBL/GenBank/DDBJ whole genome shotgun (WGS) entry which is preliminary data.</text>
</comment>
<evidence type="ECO:0000313" key="1">
    <source>
        <dbReference type="EMBL" id="KAF6035354.1"/>
    </source>
</evidence>
<proteinExistence type="predicted"/>
<dbReference type="Proteomes" id="UP000593567">
    <property type="component" value="Unassembled WGS sequence"/>
</dbReference>
<reference evidence="1" key="1">
    <citation type="submission" date="2020-06" db="EMBL/GenBank/DDBJ databases">
        <title>Draft genome of Bugula neritina, a colonial animal packing powerful symbionts and potential medicines.</title>
        <authorList>
            <person name="Rayko M."/>
        </authorList>
    </citation>
    <scope>NUCLEOTIDE SEQUENCE [LARGE SCALE GENOMIC DNA]</scope>
    <source>
        <strain evidence="1">Kwan_BN1</strain>
    </source>
</reference>
<keyword evidence="2" id="KW-1185">Reference proteome</keyword>
<dbReference type="AlphaFoldDB" id="A0A7J7KBN8"/>
<accession>A0A7J7KBN8</accession>